<feature type="region of interest" description="Disordered" evidence="1">
    <location>
        <begin position="86"/>
        <end position="128"/>
    </location>
</feature>
<evidence type="ECO:0000313" key="2">
    <source>
        <dbReference type="EMBL" id="GAA2629271.1"/>
    </source>
</evidence>
<comment type="caution">
    <text evidence="2">The sequence shown here is derived from an EMBL/GenBank/DDBJ whole genome shotgun (WGS) entry which is preliminary data.</text>
</comment>
<reference evidence="3" key="1">
    <citation type="journal article" date="2019" name="Int. J. Syst. Evol. Microbiol.">
        <title>The Global Catalogue of Microorganisms (GCM) 10K type strain sequencing project: providing services to taxonomists for standard genome sequencing and annotation.</title>
        <authorList>
            <consortium name="The Broad Institute Genomics Platform"/>
            <consortium name="The Broad Institute Genome Sequencing Center for Infectious Disease"/>
            <person name="Wu L."/>
            <person name="Ma J."/>
        </authorList>
    </citation>
    <scope>NUCLEOTIDE SEQUENCE [LARGE SCALE GENOMIC DNA]</scope>
    <source>
        <strain evidence="3">JCM 6833</strain>
    </source>
</reference>
<gene>
    <name evidence="2" type="ORF">GCM10010411_78520</name>
</gene>
<organism evidence="2 3">
    <name type="scientific">Actinomadura fulvescens</name>
    <dbReference type="NCBI Taxonomy" id="46160"/>
    <lineage>
        <taxon>Bacteria</taxon>
        <taxon>Bacillati</taxon>
        <taxon>Actinomycetota</taxon>
        <taxon>Actinomycetes</taxon>
        <taxon>Streptosporangiales</taxon>
        <taxon>Thermomonosporaceae</taxon>
        <taxon>Actinomadura</taxon>
    </lineage>
</organism>
<evidence type="ECO:0000256" key="1">
    <source>
        <dbReference type="SAM" id="MobiDB-lite"/>
    </source>
</evidence>
<dbReference type="Proteomes" id="UP001501509">
    <property type="component" value="Unassembled WGS sequence"/>
</dbReference>
<accession>A0ABP6CYR4</accession>
<name>A0ABP6CYR4_9ACTN</name>
<evidence type="ECO:0000313" key="3">
    <source>
        <dbReference type="Proteomes" id="UP001501509"/>
    </source>
</evidence>
<dbReference type="EMBL" id="BAAATD010000014">
    <property type="protein sequence ID" value="GAA2629271.1"/>
    <property type="molecule type" value="Genomic_DNA"/>
</dbReference>
<proteinExistence type="predicted"/>
<protein>
    <submittedName>
        <fullName evidence="2">Uncharacterized protein</fullName>
    </submittedName>
</protein>
<sequence length="128" mass="12840">MGRAAAAAVVGGAPVRPSAALAVGNALDLSEHVSAVSAGDGTGEKALLGTVSGLLSRRIVAGLPPWRLDMVSGYAQDEFAVRRRTGERVPRLGGPALTNRSGRAAFGGGDARPAAVTQPKVALSRTLG</sequence>
<keyword evidence="3" id="KW-1185">Reference proteome</keyword>